<dbReference type="Gene3D" id="3.30.230.10">
    <property type="match status" value="1"/>
</dbReference>
<accession>A0A2M7RKJ0</accession>
<gene>
    <name evidence="6 8" type="primary">rnpA</name>
    <name evidence="8" type="ORF">COY66_02550</name>
</gene>
<keyword evidence="3 6" id="KW-0255">Endonuclease</keyword>
<keyword evidence="5 6" id="KW-0694">RNA-binding</keyword>
<dbReference type="PANTHER" id="PTHR33992:SF1">
    <property type="entry name" value="RIBONUCLEASE P PROTEIN COMPONENT"/>
    <property type="match status" value="1"/>
</dbReference>
<dbReference type="GO" id="GO:0030677">
    <property type="term" value="C:ribonuclease P complex"/>
    <property type="evidence" value="ECO:0007669"/>
    <property type="project" value="TreeGrafter"/>
</dbReference>
<evidence type="ECO:0000256" key="2">
    <source>
        <dbReference type="ARBA" id="ARBA00022722"/>
    </source>
</evidence>
<organism evidence="8 9">
    <name type="scientific">Candidatus Kerfeldbacteria bacterium CG_4_10_14_0_8_um_filter_42_10</name>
    <dbReference type="NCBI Taxonomy" id="2014248"/>
    <lineage>
        <taxon>Bacteria</taxon>
        <taxon>Candidatus Kerfeldiibacteriota</taxon>
    </lineage>
</organism>
<keyword evidence="2 6" id="KW-0540">Nuclease</keyword>
<keyword evidence="1 6" id="KW-0819">tRNA processing</keyword>
<evidence type="ECO:0000256" key="5">
    <source>
        <dbReference type="ARBA" id="ARBA00022884"/>
    </source>
</evidence>
<dbReference type="PANTHER" id="PTHR33992">
    <property type="entry name" value="RIBONUCLEASE P PROTEIN COMPONENT"/>
    <property type="match status" value="1"/>
</dbReference>
<dbReference type="InterPro" id="IPR020568">
    <property type="entry name" value="Ribosomal_Su5_D2-typ_SF"/>
</dbReference>
<dbReference type="EMBL" id="PFMD01000025">
    <property type="protein sequence ID" value="PIY96896.1"/>
    <property type="molecule type" value="Genomic_DNA"/>
</dbReference>
<dbReference type="NCBIfam" id="TIGR00188">
    <property type="entry name" value="rnpA"/>
    <property type="match status" value="1"/>
</dbReference>
<evidence type="ECO:0000313" key="8">
    <source>
        <dbReference type="EMBL" id="PIY96896.1"/>
    </source>
</evidence>
<dbReference type="GO" id="GO:0004526">
    <property type="term" value="F:ribonuclease P activity"/>
    <property type="evidence" value="ECO:0007669"/>
    <property type="project" value="UniProtKB-UniRule"/>
</dbReference>
<evidence type="ECO:0000256" key="6">
    <source>
        <dbReference type="HAMAP-Rule" id="MF_00227"/>
    </source>
</evidence>
<dbReference type="EC" id="3.1.26.5" evidence="6 7"/>
<comment type="subunit">
    <text evidence="6">Consists of a catalytic RNA component (M1 or rnpB) and a protein subunit.</text>
</comment>
<dbReference type="GO" id="GO:0042781">
    <property type="term" value="F:3'-tRNA processing endoribonuclease activity"/>
    <property type="evidence" value="ECO:0007669"/>
    <property type="project" value="TreeGrafter"/>
</dbReference>
<evidence type="ECO:0000256" key="4">
    <source>
        <dbReference type="ARBA" id="ARBA00022801"/>
    </source>
</evidence>
<dbReference type="Proteomes" id="UP000230779">
    <property type="component" value="Unassembled WGS sequence"/>
</dbReference>
<protein>
    <recommendedName>
        <fullName evidence="6 7">Ribonuclease P protein component</fullName>
        <shortName evidence="6">RNase P protein</shortName>
        <shortName evidence="6">RNaseP protein</shortName>
        <ecNumber evidence="6 7">3.1.26.5</ecNumber>
    </recommendedName>
    <alternativeName>
        <fullName evidence="6">Protein C5</fullName>
    </alternativeName>
</protein>
<keyword evidence="4 6" id="KW-0378">Hydrolase</keyword>
<reference evidence="8 9" key="1">
    <citation type="submission" date="2017-09" db="EMBL/GenBank/DDBJ databases">
        <title>Depth-based differentiation of microbial function through sediment-hosted aquifers and enrichment of novel symbionts in the deep terrestrial subsurface.</title>
        <authorList>
            <person name="Probst A.J."/>
            <person name="Ladd B."/>
            <person name="Jarett J.K."/>
            <person name="Geller-Mcgrath D.E."/>
            <person name="Sieber C.M."/>
            <person name="Emerson J.B."/>
            <person name="Anantharaman K."/>
            <person name="Thomas B.C."/>
            <person name="Malmstrom R."/>
            <person name="Stieglmeier M."/>
            <person name="Klingl A."/>
            <person name="Woyke T."/>
            <person name="Ryan C.M."/>
            <person name="Banfield J.F."/>
        </authorList>
    </citation>
    <scope>NUCLEOTIDE SEQUENCE [LARGE SCALE GENOMIC DNA]</scope>
    <source>
        <strain evidence="8">CG_4_10_14_0_8_um_filter_42_10</strain>
    </source>
</reference>
<name>A0A2M7RKJ0_9BACT</name>
<sequence>MLAKQYRLVRKKDFAEIYQKGKSSALPTLALRFKRRNQAEGAVPANSRFGFVVSGKIFKKIVLRNKLKRQLRSIIQNRLNSITAGFDCVIIARFRIVNRDYRQIEKDVDQLLQKTNLLKLSK</sequence>
<comment type="similarity">
    <text evidence="6">Belongs to the RnpA family.</text>
</comment>
<evidence type="ECO:0000256" key="7">
    <source>
        <dbReference type="NCBIfam" id="TIGR00188"/>
    </source>
</evidence>
<dbReference type="Pfam" id="PF00825">
    <property type="entry name" value="Ribonuclease_P"/>
    <property type="match status" value="1"/>
</dbReference>
<comment type="caution">
    <text evidence="8">The sequence shown here is derived from an EMBL/GenBank/DDBJ whole genome shotgun (WGS) entry which is preliminary data.</text>
</comment>
<dbReference type="AlphaFoldDB" id="A0A2M7RKJ0"/>
<evidence type="ECO:0000256" key="3">
    <source>
        <dbReference type="ARBA" id="ARBA00022759"/>
    </source>
</evidence>
<dbReference type="InterPro" id="IPR014721">
    <property type="entry name" value="Ribsml_uS5_D2-typ_fold_subgr"/>
</dbReference>
<dbReference type="InterPro" id="IPR000100">
    <property type="entry name" value="RNase_P"/>
</dbReference>
<comment type="catalytic activity">
    <reaction evidence="6">
        <text>Endonucleolytic cleavage of RNA, removing 5'-extranucleotides from tRNA precursor.</text>
        <dbReference type="EC" id="3.1.26.5"/>
    </reaction>
</comment>
<proteinExistence type="inferred from homology"/>
<dbReference type="HAMAP" id="MF_00227">
    <property type="entry name" value="RNase_P"/>
    <property type="match status" value="1"/>
</dbReference>
<comment type="function">
    <text evidence="6">RNaseP catalyzes the removal of the 5'-leader sequence from pre-tRNA to produce the mature 5'-terminus. It can also cleave other RNA substrates such as 4.5S RNA. The protein component plays an auxiliary but essential role in vivo by binding to the 5'-leader sequence and broadening the substrate specificity of the ribozyme.</text>
</comment>
<dbReference type="SUPFAM" id="SSF54211">
    <property type="entry name" value="Ribosomal protein S5 domain 2-like"/>
    <property type="match status" value="1"/>
</dbReference>
<dbReference type="GO" id="GO:0000049">
    <property type="term" value="F:tRNA binding"/>
    <property type="evidence" value="ECO:0007669"/>
    <property type="project" value="UniProtKB-UniRule"/>
</dbReference>
<evidence type="ECO:0000313" key="9">
    <source>
        <dbReference type="Proteomes" id="UP000230779"/>
    </source>
</evidence>
<dbReference type="GO" id="GO:0001682">
    <property type="term" value="P:tRNA 5'-leader removal"/>
    <property type="evidence" value="ECO:0007669"/>
    <property type="project" value="UniProtKB-UniRule"/>
</dbReference>
<evidence type="ECO:0000256" key="1">
    <source>
        <dbReference type="ARBA" id="ARBA00022694"/>
    </source>
</evidence>